<evidence type="ECO:0000313" key="2">
    <source>
        <dbReference type="EMBL" id="MEU9578748.1"/>
    </source>
</evidence>
<evidence type="ECO:0000313" key="3">
    <source>
        <dbReference type="Proteomes" id="UP001551584"/>
    </source>
</evidence>
<gene>
    <name evidence="2" type="ORF">AB0D95_16050</name>
</gene>
<accession>A0ABV3ERK7</accession>
<reference evidence="2 3" key="1">
    <citation type="submission" date="2024-06" db="EMBL/GenBank/DDBJ databases">
        <title>The Natural Products Discovery Center: Release of the First 8490 Sequenced Strains for Exploring Actinobacteria Biosynthetic Diversity.</title>
        <authorList>
            <person name="Kalkreuter E."/>
            <person name="Kautsar S.A."/>
            <person name="Yang D."/>
            <person name="Bader C.D."/>
            <person name="Teijaro C.N."/>
            <person name="Fluegel L."/>
            <person name="Davis C.M."/>
            <person name="Simpson J.R."/>
            <person name="Lauterbach L."/>
            <person name="Steele A.D."/>
            <person name="Gui C."/>
            <person name="Meng S."/>
            <person name="Li G."/>
            <person name="Viehrig K."/>
            <person name="Ye F."/>
            <person name="Su P."/>
            <person name="Kiefer A.F."/>
            <person name="Nichols A."/>
            <person name="Cepeda A.J."/>
            <person name="Yan W."/>
            <person name="Fan B."/>
            <person name="Jiang Y."/>
            <person name="Adhikari A."/>
            <person name="Zheng C.-J."/>
            <person name="Schuster L."/>
            <person name="Cowan T.M."/>
            <person name="Smanski M.J."/>
            <person name="Chevrette M.G."/>
            <person name="De Carvalho L.P.S."/>
            <person name="Shen B."/>
        </authorList>
    </citation>
    <scope>NUCLEOTIDE SEQUENCE [LARGE SCALE GENOMIC DNA]</scope>
    <source>
        <strain evidence="2 3">NPDC048117</strain>
    </source>
</reference>
<feature type="compositionally biased region" description="Basic and acidic residues" evidence="1">
    <location>
        <begin position="46"/>
        <end position="74"/>
    </location>
</feature>
<proteinExistence type="predicted"/>
<organism evidence="2 3">
    <name type="scientific">Streptomyces chilikensis</name>
    <dbReference type="NCBI Taxonomy" id="1194079"/>
    <lineage>
        <taxon>Bacteria</taxon>
        <taxon>Bacillati</taxon>
        <taxon>Actinomycetota</taxon>
        <taxon>Actinomycetes</taxon>
        <taxon>Kitasatosporales</taxon>
        <taxon>Streptomycetaceae</taxon>
        <taxon>Streptomyces</taxon>
    </lineage>
</organism>
<dbReference type="Proteomes" id="UP001551584">
    <property type="component" value="Unassembled WGS sequence"/>
</dbReference>
<dbReference type="RefSeq" id="WP_359273026.1">
    <property type="nucleotide sequence ID" value="NZ_JBEZNA010000033.1"/>
</dbReference>
<evidence type="ECO:0000256" key="1">
    <source>
        <dbReference type="SAM" id="MobiDB-lite"/>
    </source>
</evidence>
<protein>
    <submittedName>
        <fullName evidence="2">Uncharacterized protein</fullName>
    </submittedName>
</protein>
<comment type="caution">
    <text evidence="2">The sequence shown here is derived from an EMBL/GenBank/DDBJ whole genome shotgun (WGS) entry which is preliminary data.</text>
</comment>
<sequence>MSDATTGAGAQPVPRDMPDQQAGSQEAGHRDASRAPEAGPGAAASPDRDPATAPKDAEAAAAREEPGGREDPERPSASGRQPVPRDLQDQQATEGDDRWDAGPATGPGGEEEAEEELPDTDEAGTGRQGAPLGGSPNPAHPVPDEPAG</sequence>
<feature type="compositionally biased region" description="Low complexity" evidence="1">
    <location>
        <begin position="35"/>
        <end position="45"/>
    </location>
</feature>
<feature type="region of interest" description="Disordered" evidence="1">
    <location>
        <begin position="1"/>
        <end position="148"/>
    </location>
</feature>
<dbReference type="EMBL" id="JBEZNA010000033">
    <property type="protein sequence ID" value="MEU9578748.1"/>
    <property type="molecule type" value="Genomic_DNA"/>
</dbReference>
<feature type="compositionally biased region" description="Acidic residues" evidence="1">
    <location>
        <begin position="109"/>
        <end position="122"/>
    </location>
</feature>
<keyword evidence="3" id="KW-1185">Reference proteome</keyword>
<name>A0ABV3ERK7_9ACTN</name>